<keyword evidence="1" id="KW-0472">Membrane</keyword>
<dbReference type="EMBL" id="VSSQ01001833">
    <property type="protein sequence ID" value="MPM11466.1"/>
    <property type="molecule type" value="Genomic_DNA"/>
</dbReference>
<evidence type="ECO:0000313" key="2">
    <source>
        <dbReference type="EMBL" id="MPM11466.1"/>
    </source>
</evidence>
<keyword evidence="1" id="KW-0812">Transmembrane</keyword>
<organism evidence="2">
    <name type="scientific">bioreactor metagenome</name>
    <dbReference type="NCBI Taxonomy" id="1076179"/>
    <lineage>
        <taxon>unclassified sequences</taxon>
        <taxon>metagenomes</taxon>
        <taxon>ecological metagenomes</taxon>
    </lineage>
</organism>
<keyword evidence="1" id="KW-1133">Transmembrane helix</keyword>
<gene>
    <name evidence="2" type="ORF">SDC9_57812</name>
</gene>
<dbReference type="InterPro" id="IPR007060">
    <property type="entry name" value="FtsL/DivIC"/>
</dbReference>
<protein>
    <recommendedName>
        <fullName evidence="3">Septum formation initiator</fullName>
    </recommendedName>
</protein>
<feature type="transmembrane region" description="Helical" evidence="1">
    <location>
        <begin position="118"/>
        <end position="138"/>
    </location>
</feature>
<sequence length="143" mass="16279">MTRKFPLIFALSLAISFPLLLSVFGEGGFLHNQALRKEIERLRYSQQVLSLQVDSLTMQRERMGERDAIQDAAFKYGYQREGEQVFYFDLGDEALAMAAPVTAGEPYSRPSFEGLPTIFVFLMALALSTLLTICYALLERKRR</sequence>
<dbReference type="Pfam" id="PF04977">
    <property type="entry name" value="DivIC"/>
    <property type="match status" value="1"/>
</dbReference>
<dbReference type="AlphaFoldDB" id="A0A644X5P1"/>
<evidence type="ECO:0008006" key="3">
    <source>
        <dbReference type="Google" id="ProtNLM"/>
    </source>
</evidence>
<name>A0A644X5P1_9ZZZZ</name>
<comment type="caution">
    <text evidence="2">The sequence shown here is derived from an EMBL/GenBank/DDBJ whole genome shotgun (WGS) entry which is preliminary data.</text>
</comment>
<accession>A0A644X5P1</accession>
<evidence type="ECO:0000256" key="1">
    <source>
        <dbReference type="SAM" id="Phobius"/>
    </source>
</evidence>
<proteinExistence type="predicted"/>
<reference evidence="2" key="1">
    <citation type="submission" date="2019-08" db="EMBL/GenBank/DDBJ databases">
        <authorList>
            <person name="Kucharzyk K."/>
            <person name="Murdoch R.W."/>
            <person name="Higgins S."/>
            <person name="Loffler F."/>
        </authorList>
    </citation>
    <scope>NUCLEOTIDE SEQUENCE</scope>
</reference>